<dbReference type="GO" id="GO:0005975">
    <property type="term" value="P:carbohydrate metabolic process"/>
    <property type="evidence" value="ECO:0007669"/>
    <property type="project" value="InterPro"/>
</dbReference>
<dbReference type="SUPFAM" id="SSF48208">
    <property type="entry name" value="Six-hairpin glycosidases"/>
    <property type="match status" value="1"/>
</dbReference>
<dbReference type="RefSeq" id="WP_129254929.1">
    <property type="nucleotide sequence ID" value="NZ_SAXA01000011.1"/>
</dbReference>
<dbReference type="EMBL" id="SAXA01000011">
    <property type="protein sequence ID" value="RXQ91477.1"/>
    <property type="molecule type" value="Genomic_DNA"/>
</dbReference>
<protein>
    <submittedName>
        <fullName evidence="2">Glycogen debranching protein</fullName>
    </submittedName>
</protein>
<sequence>MKQHISFIQYFSLVICFVLISSCDFTQINLFHSKEYKVFPDAVKQGHYFAKALSSTHLISNYPTDSTKSIKDTLHWRLSKDISHYPKFESDFQILNALYNLSLEELELNINQDSLFDTGEKWKGVWTRDISYSVILALAITNPEISKKSLMHKVKNGRIIQDTGTGGSWPVSSDRMIWSTAAWEIYLSTGDKQWLKKAYTIIKRSTEDDLNVVWDYHEHLFRGESSFLDWREQSYPNWMDAKDIYSAFSLSTQAVHYQNLVVLSKMSKVLNRDSQKYQHISEALKKSINEKFWLKDKKYYAQFKYNAYSPRLSERMEYLGQSLCILFDIANDEQKEQIINNTIQLPFGVPCFYPQIPNIPPYHNNSIWPFVQAYWNWASTQTDNDESVNHGLAALIRSSALFLTNKENMVAETGDFKGTAINSDRQLWSIAGSLSSIYRVLFGLNFQEDQLKISPYIPREFKGELNLKNLKYRNSTLDIKVLGFGNKINSFMIDSFPLNENAISGMLKGHHYIVIEMNNSLSYKSKIKVKDNAYSPETPKVNLIDSNLTWQHNEDIRTYRIYRNGEFIHETSDTNFQISGTNTNCIYQVESIDKNRYKSFLSSPIRVYSEKDSQQIEAEWFTTLKKQYVTLDNKKHPNFIFKIKVKEKGSYFIDFKYANGNGSTTSNNQCATRSLWVSNDYLGTVVFPQRGKNDWTNWGYTNAIKINLEKGTNDLSLKMETFNKNRNIKNISALIDQIRIVKAD</sequence>
<dbReference type="Gene3D" id="1.50.10.10">
    <property type="match status" value="1"/>
</dbReference>
<evidence type="ECO:0000259" key="1">
    <source>
        <dbReference type="Pfam" id="PF17389"/>
    </source>
</evidence>
<dbReference type="SUPFAM" id="SSF49785">
    <property type="entry name" value="Galactose-binding domain-like"/>
    <property type="match status" value="1"/>
</dbReference>
<dbReference type="InterPro" id="IPR008928">
    <property type="entry name" value="6-hairpin_glycosidase_sf"/>
</dbReference>
<dbReference type="InterPro" id="IPR008979">
    <property type="entry name" value="Galactose-bd-like_sf"/>
</dbReference>
<dbReference type="InterPro" id="IPR035396">
    <property type="entry name" value="Bac_rhamnosid6H"/>
</dbReference>
<evidence type="ECO:0000313" key="2">
    <source>
        <dbReference type="EMBL" id="RXQ91477.1"/>
    </source>
</evidence>
<comment type="caution">
    <text evidence="2">The sequence shown here is derived from an EMBL/GenBank/DDBJ whole genome shotgun (WGS) entry which is preliminary data.</text>
</comment>
<feature type="domain" description="Alpha-L-rhamnosidase six-hairpin glycosidase" evidence="1">
    <location>
        <begin position="88"/>
        <end position="334"/>
    </location>
</feature>
<organism evidence="2 3">
    <name type="scientific">Ancylomarina salipaludis</name>
    <dbReference type="NCBI Taxonomy" id="2501299"/>
    <lineage>
        <taxon>Bacteria</taxon>
        <taxon>Pseudomonadati</taxon>
        <taxon>Bacteroidota</taxon>
        <taxon>Bacteroidia</taxon>
        <taxon>Marinilabiliales</taxon>
        <taxon>Marinifilaceae</taxon>
        <taxon>Ancylomarina</taxon>
    </lineage>
</organism>
<keyword evidence="3" id="KW-1185">Reference proteome</keyword>
<dbReference type="Proteomes" id="UP000289703">
    <property type="component" value="Unassembled WGS sequence"/>
</dbReference>
<dbReference type="InterPro" id="IPR012341">
    <property type="entry name" value="6hp_glycosidase-like_sf"/>
</dbReference>
<dbReference type="OrthoDB" id="49490at2"/>
<accession>A0A4Q1JKM7</accession>
<reference evidence="2 3" key="1">
    <citation type="submission" date="2019-01" db="EMBL/GenBank/DDBJ databases">
        <title>Ancylomarina salipaludis sp. nov., isolated from a salt marsh.</title>
        <authorList>
            <person name="Yoon J.-H."/>
        </authorList>
    </citation>
    <scope>NUCLEOTIDE SEQUENCE [LARGE SCALE GENOMIC DNA]</scope>
    <source>
        <strain evidence="2 3">SHSM-M15</strain>
    </source>
</reference>
<dbReference type="Gene3D" id="2.60.120.260">
    <property type="entry name" value="Galactose-binding domain-like"/>
    <property type="match status" value="1"/>
</dbReference>
<dbReference type="PROSITE" id="PS51257">
    <property type="entry name" value="PROKAR_LIPOPROTEIN"/>
    <property type="match status" value="1"/>
</dbReference>
<gene>
    <name evidence="2" type="ORF">EO244_12045</name>
</gene>
<proteinExistence type="predicted"/>
<dbReference type="Pfam" id="PF17389">
    <property type="entry name" value="Bac_rhamnosid6H"/>
    <property type="match status" value="1"/>
</dbReference>
<evidence type="ECO:0000313" key="3">
    <source>
        <dbReference type="Proteomes" id="UP000289703"/>
    </source>
</evidence>
<dbReference type="AlphaFoldDB" id="A0A4Q1JKM7"/>
<name>A0A4Q1JKM7_9BACT</name>